<organism evidence="1 2">
    <name type="scientific">Saezia sanguinis</name>
    <dbReference type="NCBI Taxonomy" id="1965230"/>
    <lineage>
        <taxon>Bacteria</taxon>
        <taxon>Pseudomonadati</taxon>
        <taxon>Pseudomonadota</taxon>
        <taxon>Betaproteobacteria</taxon>
        <taxon>Burkholderiales</taxon>
        <taxon>Saeziaceae</taxon>
        <taxon>Saezia</taxon>
    </lineage>
</organism>
<proteinExistence type="predicted"/>
<evidence type="ECO:0000313" key="1">
    <source>
        <dbReference type="EMBL" id="RUS67478.1"/>
    </source>
</evidence>
<sequence>MDSNNEFIYPSPHLWGKCCNKLLNSHRLLAARRATISRLPFVKLESGVHDIVYLNWLVDIDALRGYIPDGLQIKQQNGRTLFTILTYRHRHFGPIFMGPLRGIFPSPLQSNWRLYLDTLPDGTSGTGIVLFLKNILNSFLYTAGSRIFSDALPSHLAAEFEHTAAEGTYSTHISSGQGSAPALSCTARQISQKTLPPEFLQWYGDWNQALTHICLQHSAVVHVESINRIAHAGIELPIDTSQALPLQVDDIQLPFLEQLGANPSELFAFAVPQVQFQVLWEQIL</sequence>
<dbReference type="AlphaFoldDB" id="A0A433SFG9"/>
<comment type="caution">
    <text evidence="1">The sequence shown here is derived from an EMBL/GenBank/DDBJ whole genome shotgun (WGS) entry which is preliminary data.</text>
</comment>
<reference evidence="1 2" key="1">
    <citation type="submission" date="2018-01" db="EMBL/GenBank/DDBJ databases">
        <title>Saezia sanguinis gen. nov., sp. nov., in the order Burkholderiales isolated from human blood.</title>
        <authorList>
            <person name="Medina-Pascual M.J."/>
            <person name="Valdezate S."/>
            <person name="Monzon S."/>
            <person name="Cuesta I."/>
            <person name="Carrasco G."/>
            <person name="Villalon P."/>
            <person name="Saez-Nieto J.A."/>
        </authorList>
    </citation>
    <scope>NUCLEOTIDE SEQUENCE [LARGE SCALE GENOMIC DNA]</scope>
    <source>
        <strain evidence="1 2">CNM695-12</strain>
    </source>
</reference>
<name>A0A433SFG9_9BURK</name>
<dbReference type="Proteomes" id="UP000286947">
    <property type="component" value="Unassembled WGS sequence"/>
</dbReference>
<dbReference type="OrthoDB" id="700978at2"/>
<dbReference type="RefSeq" id="WP_126979535.1">
    <property type="nucleotide sequence ID" value="NZ_PQSP01000002.1"/>
</dbReference>
<evidence type="ECO:0008006" key="3">
    <source>
        <dbReference type="Google" id="ProtNLM"/>
    </source>
</evidence>
<keyword evidence="2" id="KW-1185">Reference proteome</keyword>
<accession>A0A433SFG9</accession>
<dbReference type="InterPro" id="IPR018644">
    <property type="entry name" value="DUF2071"/>
</dbReference>
<dbReference type="EMBL" id="PQSP01000002">
    <property type="protein sequence ID" value="RUS67478.1"/>
    <property type="molecule type" value="Genomic_DNA"/>
</dbReference>
<dbReference type="Pfam" id="PF09844">
    <property type="entry name" value="DUF2071"/>
    <property type="match status" value="1"/>
</dbReference>
<protein>
    <recommendedName>
        <fullName evidence="3">DUF2071 domain-containing protein</fullName>
    </recommendedName>
</protein>
<evidence type="ECO:0000313" key="2">
    <source>
        <dbReference type="Proteomes" id="UP000286947"/>
    </source>
</evidence>
<gene>
    <name evidence="1" type="ORF">CUZ56_01425</name>
</gene>